<protein>
    <submittedName>
        <fullName evidence="2">Uncharacterized protein</fullName>
    </submittedName>
</protein>
<feature type="transmembrane region" description="Helical" evidence="1">
    <location>
        <begin position="27"/>
        <end position="49"/>
    </location>
</feature>
<sequence>MHIFTAIISIIAVFIWGDWRNWKTYHSTILFFALGNLLYNFLTANHILWRLQGNVVPNHSLTEMLYTFVIFPATAILFLGNYPNGILKQLLHTLQWIAIYGIWEFVYTKTGHIEYQHGWSLSWSIFVLFIMFPLLRLHVNRPLLAYLLYAVASVFLLWWFEIPVHISIEDR</sequence>
<comment type="caution">
    <text evidence="2">The sequence shown here is derived from an EMBL/GenBank/DDBJ whole genome shotgun (WGS) entry which is preliminary data.</text>
</comment>
<accession>A0A940WYD8</accession>
<evidence type="ECO:0000256" key="1">
    <source>
        <dbReference type="SAM" id="Phobius"/>
    </source>
</evidence>
<feature type="transmembrane region" description="Helical" evidence="1">
    <location>
        <begin position="118"/>
        <end position="137"/>
    </location>
</feature>
<feature type="transmembrane region" description="Helical" evidence="1">
    <location>
        <begin position="143"/>
        <end position="162"/>
    </location>
</feature>
<evidence type="ECO:0000313" key="2">
    <source>
        <dbReference type="EMBL" id="MBP3953057.1"/>
    </source>
</evidence>
<dbReference type="Proteomes" id="UP000678228">
    <property type="component" value="Unassembled WGS sequence"/>
</dbReference>
<evidence type="ECO:0000313" key="3">
    <source>
        <dbReference type="Proteomes" id="UP000678228"/>
    </source>
</evidence>
<keyword evidence="1" id="KW-1133">Transmembrane helix</keyword>
<feature type="transmembrane region" description="Helical" evidence="1">
    <location>
        <begin position="86"/>
        <end position="106"/>
    </location>
</feature>
<dbReference type="RefSeq" id="WP_210598914.1">
    <property type="nucleotide sequence ID" value="NZ_JAGKSQ010000009.1"/>
</dbReference>
<feature type="transmembrane region" description="Helical" evidence="1">
    <location>
        <begin position="61"/>
        <end position="80"/>
    </location>
</feature>
<dbReference type="NCBIfam" id="NF041644">
    <property type="entry name" value="CBO0543_fam"/>
    <property type="match status" value="1"/>
</dbReference>
<name>A0A940WYD8_9BACI</name>
<gene>
    <name evidence="2" type="ORF">J7W16_18195</name>
</gene>
<keyword evidence="1" id="KW-0812">Transmembrane</keyword>
<dbReference type="EMBL" id="JAGKSQ010000009">
    <property type="protein sequence ID" value="MBP3953057.1"/>
    <property type="molecule type" value="Genomic_DNA"/>
</dbReference>
<dbReference type="InterPro" id="IPR048147">
    <property type="entry name" value="CBO0543-like"/>
</dbReference>
<reference evidence="2" key="1">
    <citation type="submission" date="2021-03" db="EMBL/GenBank/DDBJ databases">
        <title>Bacillus suaedae sp. nov., isolated from Suaeda aralocaspica.</title>
        <authorList>
            <person name="Lei R.F.R."/>
        </authorList>
    </citation>
    <scope>NUCLEOTIDE SEQUENCE</scope>
    <source>
        <strain evidence="2">YZJH907-2</strain>
    </source>
</reference>
<keyword evidence="3" id="KW-1185">Reference proteome</keyword>
<dbReference type="AlphaFoldDB" id="A0A940WYD8"/>
<keyword evidence="1" id="KW-0472">Membrane</keyword>
<proteinExistence type="predicted"/>
<organism evidence="2 3">
    <name type="scientific">Halalkalibacter suaedae</name>
    <dbReference type="NCBI Taxonomy" id="2822140"/>
    <lineage>
        <taxon>Bacteria</taxon>
        <taxon>Bacillati</taxon>
        <taxon>Bacillota</taxon>
        <taxon>Bacilli</taxon>
        <taxon>Bacillales</taxon>
        <taxon>Bacillaceae</taxon>
        <taxon>Halalkalibacter</taxon>
    </lineage>
</organism>